<dbReference type="PANTHER" id="PTHR43540">
    <property type="entry name" value="PEROXYUREIDOACRYLATE/UREIDOACRYLATE AMIDOHYDROLASE-RELATED"/>
    <property type="match status" value="1"/>
</dbReference>
<evidence type="ECO:0000256" key="1">
    <source>
        <dbReference type="ARBA" id="ARBA00022801"/>
    </source>
</evidence>
<sequence>MTGLWIAIGLGTLALVGYVVLSLRKLSTPTKGAAIDRAVRPETALVVIDVQEDFTRSTGKHAFDPEKRDAALAAISREIEACRAAGHRIAFIRNIFQDWPVILAMKLVGGGVGTPGREGLKLDRTLDVQNAPEFVKSIGDTFSNPDFETWLADKRVGRLILVGLDTCHCVQLTARGALARGYEVEIREPATLTTTPDKWSAMRQDLATAGAALA</sequence>
<dbReference type="InterPro" id="IPR036380">
    <property type="entry name" value="Isochorismatase-like_sf"/>
</dbReference>
<keyword evidence="5" id="KW-1185">Reference proteome</keyword>
<dbReference type="InterPro" id="IPR050272">
    <property type="entry name" value="Isochorismatase-like_hydrls"/>
</dbReference>
<accession>A0ABT0GPH2</accession>
<keyword evidence="2" id="KW-1133">Transmembrane helix</keyword>
<evidence type="ECO:0000256" key="2">
    <source>
        <dbReference type="SAM" id="Phobius"/>
    </source>
</evidence>
<evidence type="ECO:0000313" key="5">
    <source>
        <dbReference type="Proteomes" id="UP001431221"/>
    </source>
</evidence>
<evidence type="ECO:0000259" key="3">
    <source>
        <dbReference type="Pfam" id="PF00857"/>
    </source>
</evidence>
<evidence type="ECO:0000313" key="4">
    <source>
        <dbReference type="EMBL" id="MCK7610753.1"/>
    </source>
</evidence>
<dbReference type="Proteomes" id="UP001431221">
    <property type="component" value="Unassembled WGS sequence"/>
</dbReference>
<reference evidence="4" key="1">
    <citation type="submission" date="2022-04" db="EMBL/GenBank/DDBJ databases">
        <title>Roseibium sp. CAU 1639 isolated from mud.</title>
        <authorList>
            <person name="Kim W."/>
        </authorList>
    </citation>
    <scope>NUCLEOTIDE SEQUENCE</scope>
    <source>
        <strain evidence="4">CAU 1639</strain>
    </source>
</reference>
<dbReference type="Gene3D" id="3.40.50.850">
    <property type="entry name" value="Isochorismatase-like"/>
    <property type="match status" value="1"/>
</dbReference>
<keyword evidence="1 4" id="KW-0378">Hydrolase</keyword>
<feature type="transmembrane region" description="Helical" evidence="2">
    <location>
        <begin position="6"/>
        <end position="23"/>
    </location>
</feature>
<comment type="caution">
    <text evidence="4">The sequence shown here is derived from an EMBL/GenBank/DDBJ whole genome shotgun (WGS) entry which is preliminary data.</text>
</comment>
<keyword evidence="2" id="KW-0472">Membrane</keyword>
<protein>
    <submittedName>
        <fullName evidence="4">Cysteine hydrolase</fullName>
    </submittedName>
</protein>
<dbReference type="EMBL" id="JALNMJ010000001">
    <property type="protein sequence ID" value="MCK7610753.1"/>
    <property type="molecule type" value="Genomic_DNA"/>
</dbReference>
<dbReference type="SUPFAM" id="SSF52499">
    <property type="entry name" value="Isochorismatase-like hydrolases"/>
    <property type="match status" value="1"/>
</dbReference>
<feature type="domain" description="Isochorismatase-like" evidence="3">
    <location>
        <begin position="43"/>
        <end position="212"/>
    </location>
</feature>
<dbReference type="RefSeq" id="WP_248149663.1">
    <property type="nucleotide sequence ID" value="NZ_JALNMJ010000001.1"/>
</dbReference>
<keyword evidence="2" id="KW-0812">Transmembrane</keyword>
<dbReference type="GO" id="GO:0016787">
    <property type="term" value="F:hydrolase activity"/>
    <property type="evidence" value="ECO:0007669"/>
    <property type="project" value="UniProtKB-KW"/>
</dbReference>
<organism evidence="4 5">
    <name type="scientific">Roseibium sediminicola</name>
    <dbReference type="NCBI Taxonomy" id="2933272"/>
    <lineage>
        <taxon>Bacteria</taxon>
        <taxon>Pseudomonadati</taxon>
        <taxon>Pseudomonadota</taxon>
        <taxon>Alphaproteobacteria</taxon>
        <taxon>Hyphomicrobiales</taxon>
        <taxon>Stappiaceae</taxon>
        <taxon>Roseibium</taxon>
    </lineage>
</organism>
<dbReference type="Pfam" id="PF00857">
    <property type="entry name" value="Isochorismatase"/>
    <property type="match status" value="1"/>
</dbReference>
<dbReference type="CDD" id="cd00431">
    <property type="entry name" value="cysteine_hydrolases"/>
    <property type="match status" value="1"/>
</dbReference>
<gene>
    <name evidence="4" type="ORF">M0H32_01160</name>
</gene>
<name>A0ABT0GPH2_9HYPH</name>
<proteinExistence type="predicted"/>
<dbReference type="InterPro" id="IPR000868">
    <property type="entry name" value="Isochorismatase-like_dom"/>
</dbReference>